<reference evidence="1 2" key="2">
    <citation type="journal article" date="2014" name="J. Gen. Appl. Microbiol.">
        <title>The early diverging ascomycetous budding yeast Saitoella complicata has three histone deacetylases belonging to the Clr6, Hos2, and Rpd3 lineages.</title>
        <authorList>
            <person name="Nishida H."/>
            <person name="Matsumoto T."/>
            <person name="Kondo S."/>
            <person name="Hamamoto M."/>
            <person name="Yoshikawa H."/>
        </authorList>
    </citation>
    <scope>NUCLEOTIDE SEQUENCE [LARGE SCALE GENOMIC DNA]</scope>
    <source>
        <strain evidence="1 2">NRRL Y-17804</strain>
    </source>
</reference>
<organism evidence="1 2">
    <name type="scientific">Saitoella complicata (strain BCRC 22490 / CBS 7301 / JCM 7358 / NBRC 10748 / NRRL Y-17804)</name>
    <dbReference type="NCBI Taxonomy" id="698492"/>
    <lineage>
        <taxon>Eukaryota</taxon>
        <taxon>Fungi</taxon>
        <taxon>Dikarya</taxon>
        <taxon>Ascomycota</taxon>
        <taxon>Taphrinomycotina</taxon>
        <taxon>Taphrinomycotina incertae sedis</taxon>
        <taxon>Saitoella</taxon>
    </lineage>
</organism>
<dbReference type="Proteomes" id="UP000033140">
    <property type="component" value="Unassembled WGS sequence"/>
</dbReference>
<accession>A0A0E9NBQ8</accession>
<evidence type="ECO:0000313" key="2">
    <source>
        <dbReference type="Proteomes" id="UP000033140"/>
    </source>
</evidence>
<sequence>MWTSATRVLGRWRERWRSDRGCLRKCTAPPPSVSRAIRRGVAPQGIYSGCSVSSFHGPLPAFSTNRYEINLRN</sequence>
<name>A0A0E9NBQ8_SAICN</name>
<keyword evidence="2" id="KW-1185">Reference proteome</keyword>
<comment type="caution">
    <text evidence="1">The sequence shown here is derived from an EMBL/GenBank/DDBJ whole genome shotgun (WGS) entry which is preliminary data.</text>
</comment>
<reference evidence="1 2" key="1">
    <citation type="journal article" date="2011" name="J. Gen. Appl. Microbiol.">
        <title>Draft genome sequencing of the enigmatic yeast Saitoella complicata.</title>
        <authorList>
            <person name="Nishida H."/>
            <person name="Hamamoto M."/>
            <person name="Sugiyama J."/>
        </authorList>
    </citation>
    <scope>NUCLEOTIDE SEQUENCE [LARGE SCALE GENOMIC DNA]</scope>
    <source>
        <strain evidence="1 2">NRRL Y-17804</strain>
    </source>
</reference>
<dbReference type="EMBL" id="BACD03000008">
    <property type="protein sequence ID" value="GAO47274.1"/>
    <property type="molecule type" value="Genomic_DNA"/>
</dbReference>
<protein>
    <submittedName>
        <fullName evidence="1">Uncharacterized protein</fullName>
    </submittedName>
</protein>
<gene>
    <name evidence="1" type="ORF">G7K_1484-t1</name>
</gene>
<reference evidence="1 2" key="3">
    <citation type="journal article" date="2015" name="Genome Announc.">
        <title>Draft Genome Sequence of the Archiascomycetous Yeast Saitoella complicata.</title>
        <authorList>
            <person name="Yamauchi K."/>
            <person name="Kondo S."/>
            <person name="Hamamoto M."/>
            <person name="Takahashi Y."/>
            <person name="Ogura Y."/>
            <person name="Hayashi T."/>
            <person name="Nishida H."/>
        </authorList>
    </citation>
    <scope>NUCLEOTIDE SEQUENCE [LARGE SCALE GENOMIC DNA]</scope>
    <source>
        <strain evidence="1 2">NRRL Y-17804</strain>
    </source>
</reference>
<evidence type="ECO:0000313" key="1">
    <source>
        <dbReference type="EMBL" id="GAO47274.1"/>
    </source>
</evidence>
<proteinExistence type="predicted"/>
<dbReference type="AlphaFoldDB" id="A0A0E9NBQ8"/>